<reference evidence="2" key="1">
    <citation type="journal article" date="2019" name="Int. J. Syst. Evol. Microbiol.">
        <title>The Global Catalogue of Microorganisms (GCM) 10K type strain sequencing project: providing services to taxonomists for standard genome sequencing and annotation.</title>
        <authorList>
            <consortium name="The Broad Institute Genomics Platform"/>
            <consortium name="The Broad Institute Genome Sequencing Center for Infectious Disease"/>
            <person name="Wu L."/>
            <person name="Ma J."/>
        </authorList>
    </citation>
    <scope>NUCLEOTIDE SEQUENCE [LARGE SCALE GENOMIC DNA]</scope>
    <source>
        <strain evidence="2">KCTC 19812</strain>
    </source>
</reference>
<dbReference type="PANTHER" id="PTHR37833:SF1">
    <property type="entry name" value="SIGNAL PEPTIDE PROTEIN"/>
    <property type="match status" value="1"/>
</dbReference>
<keyword evidence="2" id="KW-1185">Reference proteome</keyword>
<organism evidence="1 2">
    <name type="scientific">Shivajiella indica</name>
    <dbReference type="NCBI Taxonomy" id="872115"/>
    <lineage>
        <taxon>Bacteria</taxon>
        <taxon>Pseudomonadati</taxon>
        <taxon>Bacteroidota</taxon>
        <taxon>Cytophagia</taxon>
        <taxon>Cytophagales</taxon>
        <taxon>Cyclobacteriaceae</taxon>
        <taxon>Shivajiella</taxon>
    </lineage>
</organism>
<gene>
    <name evidence="1" type="ORF">ACFSKV_06240</name>
</gene>
<sequence length="363" mass="41077">MNKSKIFLIFIIFFGLMSIQLEAQTLDRKLLTWERKTINIGAVMEEKGAVEAEFYGLNLNREDIILTDVVTDCGCTTVDYTKDTLATDKIGSIKVRFDPDHRGGEFSKVIIVRTNEDIYGDTLYLEGINMPLPENKEMAYPHRIGNLGFRLSAVNMGNVFTNEPKVKHVEIHNFGSEAMELTSDQESLPDYLLVNMDPSPLQADQRGLLVISYDGEKKGDLGYFDEHITLSFLDEEKITIRMMSVVYEYFKPVPKSMEKIVPRLSLSESDIDFREIPSSRKVTKSVMISNLGQENLQIRKLASNCSCIDLSIAQTEIGPGERASLDIEFDPKGRRGIDHKHITIFSNDPINPVRTIVIKSNIK</sequence>
<protein>
    <submittedName>
        <fullName evidence="1">DUF1573 domain-containing protein</fullName>
    </submittedName>
</protein>
<dbReference type="Proteomes" id="UP001597414">
    <property type="component" value="Unassembled WGS sequence"/>
</dbReference>
<comment type="caution">
    <text evidence="1">The sequence shown here is derived from an EMBL/GenBank/DDBJ whole genome shotgun (WGS) entry which is preliminary data.</text>
</comment>
<dbReference type="PANTHER" id="PTHR37833">
    <property type="entry name" value="LIPOPROTEIN-RELATED"/>
    <property type="match status" value="1"/>
</dbReference>
<evidence type="ECO:0000313" key="2">
    <source>
        <dbReference type="Proteomes" id="UP001597414"/>
    </source>
</evidence>
<dbReference type="InterPro" id="IPR011467">
    <property type="entry name" value="DUF1573"/>
</dbReference>
<dbReference type="EMBL" id="JBHUIV010000010">
    <property type="protein sequence ID" value="MFD2201157.1"/>
    <property type="molecule type" value="Genomic_DNA"/>
</dbReference>
<dbReference type="Pfam" id="PF07610">
    <property type="entry name" value="DUF1573"/>
    <property type="match status" value="2"/>
</dbReference>
<dbReference type="Gene3D" id="2.60.40.10">
    <property type="entry name" value="Immunoglobulins"/>
    <property type="match status" value="2"/>
</dbReference>
<evidence type="ECO:0000313" key="1">
    <source>
        <dbReference type="EMBL" id="MFD2201157.1"/>
    </source>
</evidence>
<proteinExistence type="predicted"/>
<accession>A0ABW5B4V9</accession>
<name>A0ABW5B4V9_9BACT</name>
<dbReference type="InterPro" id="IPR013783">
    <property type="entry name" value="Ig-like_fold"/>
</dbReference>